<feature type="signal peptide" evidence="1">
    <location>
        <begin position="1"/>
        <end position="24"/>
    </location>
</feature>
<feature type="chain" id="PRO_5045498941" evidence="1">
    <location>
        <begin position="25"/>
        <end position="280"/>
    </location>
</feature>
<dbReference type="InterPro" id="IPR005901">
    <property type="entry name" value="GLPGLI"/>
</dbReference>
<evidence type="ECO:0000313" key="3">
    <source>
        <dbReference type="Proteomes" id="UP001610100"/>
    </source>
</evidence>
<dbReference type="RefSeq" id="WP_344738076.1">
    <property type="nucleotide sequence ID" value="NZ_BAABAY010000001.1"/>
</dbReference>
<gene>
    <name evidence="2" type="ORF">V8G58_11155</name>
</gene>
<organism evidence="2 3">
    <name type="scientific">Gaetbulibacter aestuarii</name>
    <dbReference type="NCBI Taxonomy" id="1502358"/>
    <lineage>
        <taxon>Bacteria</taxon>
        <taxon>Pseudomonadati</taxon>
        <taxon>Bacteroidota</taxon>
        <taxon>Flavobacteriia</taxon>
        <taxon>Flavobacteriales</taxon>
        <taxon>Flavobacteriaceae</taxon>
        <taxon>Gaetbulibacter</taxon>
    </lineage>
</organism>
<keyword evidence="3" id="KW-1185">Reference proteome</keyword>
<proteinExistence type="predicted"/>
<comment type="caution">
    <text evidence="2">The sequence shown here is derived from an EMBL/GenBank/DDBJ whole genome shotgun (WGS) entry which is preliminary data.</text>
</comment>
<accession>A0ABW7N0A6</accession>
<name>A0ABW7N0A6_9FLAO</name>
<keyword evidence="1" id="KW-0732">Signal</keyword>
<dbReference type="NCBIfam" id="TIGR01200">
    <property type="entry name" value="GLPGLI"/>
    <property type="match status" value="1"/>
</dbReference>
<reference evidence="2 3" key="1">
    <citation type="submission" date="2024-02" db="EMBL/GenBank/DDBJ databases">
        <title>A Gaetbulibacter species isolated from tidal flats and genomic insights of their niches.</title>
        <authorList>
            <person name="Ye Y."/>
        </authorList>
    </citation>
    <scope>NUCLEOTIDE SEQUENCE [LARGE SCALE GENOMIC DNA]</scope>
    <source>
        <strain evidence="2 3">KYW382</strain>
    </source>
</reference>
<evidence type="ECO:0000313" key="2">
    <source>
        <dbReference type="EMBL" id="MFH6772492.1"/>
    </source>
</evidence>
<sequence length="280" mass="32011">MKLKKTSSIALIFFLIMGSQSINGQTAFQGKAYYNSKTTMDFSRFRGRQLTEQQKKEMQERMKSFLEKTFILNFNAEASLFKEEEKLAAPTAGGGGRGFGFMNSFSSGPIYKNIKTKTFVQDQEFFGKQFLIKESLTNYKWIMGKDMRKIGEYTAFKATTTIPASELNWTRPQPPQDQNSENDTTEVAEDMVTVTAWYTPQIPVSQGPGEFWGLPGLILELNTGETVMLCSKIVLNPAVKEDIKMPDNGKEVTKNEYSTIITEKITEMRENRMRRDPRRR</sequence>
<dbReference type="Pfam" id="PF09697">
    <property type="entry name" value="Porph_ging"/>
    <property type="match status" value="1"/>
</dbReference>
<dbReference type="EMBL" id="JBAWKB010000003">
    <property type="protein sequence ID" value="MFH6772492.1"/>
    <property type="molecule type" value="Genomic_DNA"/>
</dbReference>
<protein>
    <submittedName>
        <fullName evidence="2">GLPGLI family protein</fullName>
    </submittedName>
</protein>
<evidence type="ECO:0000256" key="1">
    <source>
        <dbReference type="SAM" id="SignalP"/>
    </source>
</evidence>
<dbReference type="Proteomes" id="UP001610100">
    <property type="component" value="Unassembled WGS sequence"/>
</dbReference>